<feature type="domain" description="Tyrosinase copper-binding" evidence="9">
    <location>
        <begin position="374"/>
        <end position="385"/>
    </location>
</feature>
<keyword evidence="4" id="KW-0186">Copper</keyword>
<dbReference type="AlphaFoldDB" id="A0A409WNK2"/>
<keyword evidence="3" id="KW-0479">Metal-binding</keyword>
<evidence type="ECO:0000256" key="5">
    <source>
        <dbReference type="ARBA" id="ARBA00023101"/>
    </source>
</evidence>
<evidence type="ECO:0000313" key="10">
    <source>
        <dbReference type="EMBL" id="PPQ80072.1"/>
    </source>
</evidence>
<dbReference type="InterPro" id="IPR050316">
    <property type="entry name" value="Tyrosinase/Hemocyanin"/>
</dbReference>
<gene>
    <name evidence="10" type="ORF">CVT25_001501</name>
</gene>
<dbReference type="GO" id="GO:0042438">
    <property type="term" value="P:melanin biosynthetic process"/>
    <property type="evidence" value="ECO:0007669"/>
    <property type="project" value="UniProtKB-KW"/>
</dbReference>
<dbReference type="InterPro" id="IPR002227">
    <property type="entry name" value="Tyrosinase_Cu-bd"/>
</dbReference>
<protein>
    <recommendedName>
        <fullName evidence="2">tyrosinase</fullName>
        <ecNumber evidence="2">1.14.18.1</ecNumber>
    </recommendedName>
</protein>
<dbReference type="Gene3D" id="1.10.1280.10">
    <property type="entry name" value="Di-copper center containing domain from catechol oxidase"/>
    <property type="match status" value="1"/>
</dbReference>
<feature type="domain" description="Tyrosinase copper-binding" evidence="8">
    <location>
        <begin position="133"/>
        <end position="150"/>
    </location>
</feature>
<comment type="catalytic activity">
    <reaction evidence="6">
        <text>2 L-dopa + O2 = 2 L-dopaquinone + 2 H2O</text>
        <dbReference type="Rhea" id="RHEA:34287"/>
        <dbReference type="ChEBI" id="CHEBI:15377"/>
        <dbReference type="ChEBI" id="CHEBI:15379"/>
        <dbReference type="ChEBI" id="CHEBI:57504"/>
        <dbReference type="ChEBI" id="CHEBI:57924"/>
        <dbReference type="EC" id="1.14.18.1"/>
    </reaction>
</comment>
<evidence type="ECO:0000256" key="7">
    <source>
        <dbReference type="ARBA" id="ARBA00048881"/>
    </source>
</evidence>
<dbReference type="PRINTS" id="PR00092">
    <property type="entry name" value="TYROSINASE"/>
</dbReference>
<evidence type="ECO:0000256" key="3">
    <source>
        <dbReference type="ARBA" id="ARBA00022723"/>
    </source>
</evidence>
<evidence type="ECO:0000259" key="9">
    <source>
        <dbReference type="PROSITE" id="PS00498"/>
    </source>
</evidence>
<name>A0A409WNK2_PSICY</name>
<evidence type="ECO:0000256" key="2">
    <source>
        <dbReference type="ARBA" id="ARBA00011906"/>
    </source>
</evidence>
<keyword evidence="11" id="KW-1185">Reference proteome</keyword>
<proteinExistence type="inferred from homology"/>
<evidence type="ECO:0000256" key="6">
    <source>
        <dbReference type="ARBA" id="ARBA00048233"/>
    </source>
</evidence>
<comment type="caution">
    <text evidence="10">The sequence shown here is derived from an EMBL/GenBank/DDBJ whole genome shotgun (WGS) entry which is preliminary data.</text>
</comment>
<evidence type="ECO:0000256" key="1">
    <source>
        <dbReference type="ARBA" id="ARBA00009928"/>
    </source>
</evidence>
<keyword evidence="5" id="KW-0470">Melanin biosynthesis</keyword>
<dbReference type="EMBL" id="NHYD01003349">
    <property type="protein sequence ID" value="PPQ80072.1"/>
    <property type="molecule type" value="Genomic_DNA"/>
</dbReference>
<dbReference type="PANTHER" id="PTHR11474:SF76">
    <property type="entry name" value="SHKT DOMAIN-CONTAINING PROTEIN"/>
    <property type="match status" value="1"/>
</dbReference>
<evidence type="ECO:0000259" key="8">
    <source>
        <dbReference type="PROSITE" id="PS00497"/>
    </source>
</evidence>
<dbReference type="PANTHER" id="PTHR11474">
    <property type="entry name" value="TYROSINASE FAMILY MEMBER"/>
    <property type="match status" value="1"/>
</dbReference>
<evidence type="ECO:0000313" key="11">
    <source>
        <dbReference type="Proteomes" id="UP000283269"/>
    </source>
</evidence>
<comment type="catalytic activity">
    <reaction evidence="7">
        <text>L-tyrosine + O2 = L-dopaquinone + H2O</text>
        <dbReference type="Rhea" id="RHEA:18117"/>
        <dbReference type="ChEBI" id="CHEBI:15377"/>
        <dbReference type="ChEBI" id="CHEBI:15379"/>
        <dbReference type="ChEBI" id="CHEBI:57924"/>
        <dbReference type="ChEBI" id="CHEBI:58315"/>
        <dbReference type="EC" id="1.14.18.1"/>
    </reaction>
</comment>
<dbReference type="EC" id="1.14.18.1" evidence="2"/>
<dbReference type="GO" id="GO:0004503">
    <property type="term" value="F:tyrosinase activity"/>
    <property type="evidence" value="ECO:0007669"/>
    <property type="project" value="UniProtKB-EC"/>
</dbReference>
<dbReference type="OrthoDB" id="6132182at2759"/>
<dbReference type="GO" id="GO:0046872">
    <property type="term" value="F:metal ion binding"/>
    <property type="evidence" value="ECO:0007669"/>
    <property type="project" value="UniProtKB-KW"/>
</dbReference>
<dbReference type="PROSITE" id="PS00498">
    <property type="entry name" value="TYROSINASE_2"/>
    <property type="match status" value="1"/>
</dbReference>
<dbReference type="InterPro" id="IPR008922">
    <property type="entry name" value="Di-copper_centre_dom_sf"/>
</dbReference>
<accession>A0A409WNK2</accession>
<reference evidence="10 11" key="1">
    <citation type="journal article" date="2018" name="Evol. Lett.">
        <title>Horizontal gene cluster transfer increased hallucinogenic mushroom diversity.</title>
        <authorList>
            <person name="Reynolds H.T."/>
            <person name="Vijayakumar V."/>
            <person name="Gluck-Thaler E."/>
            <person name="Korotkin H.B."/>
            <person name="Matheny P.B."/>
            <person name="Slot J.C."/>
        </authorList>
    </citation>
    <scope>NUCLEOTIDE SEQUENCE [LARGE SCALE GENOMIC DNA]</scope>
    <source>
        <strain evidence="10 11">2631</strain>
    </source>
</reference>
<dbReference type="InParanoid" id="A0A409WNK2"/>
<dbReference type="Pfam" id="PF00264">
    <property type="entry name" value="Tyrosinase"/>
    <property type="match status" value="1"/>
</dbReference>
<dbReference type="PROSITE" id="PS00497">
    <property type="entry name" value="TYROSINASE_1"/>
    <property type="match status" value="1"/>
</dbReference>
<evidence type="ECO:0000256" key="4">
    <source>
        <dbReference type="ARBA" id="ARBA00023008"/>
    </source>
</evidence>
<dbReference type="STRING" id="93625.A0A409WNK2"/>
<dbReference type="Proteomes" id="UP000283269">
    <property type="component" value="Unassembled WGS sequence"/>
</dbReference>
<dbReference type="SUPFAM" id="SSF48056">
    <property type="entry name" value="Di-copper centre-containing domain"/>
    <property type="match status" value="1"/>
</dbReference>
<organism evidence="10 11">
    <name type="scientific">Psilocybe cyanescens</name>
    <dbReference type="NCBI Taxonomy" id="93625"/>
    <lineage>
        <taxon>Eukaryota</taxon>
        <taxon>Fungi</taxon>
        <taxon>Dikarya</taxon>
        <taxon>Basidiomycota</taxon>
        <taxon>Agaricomycotina</taxon>
        <taxon>Agaricomycetes</taxon>
        <taxon>Agaricomycetidae</taxon>
        <taxon>Agaricales</taxon>
        <taxon>Agaricineae</taxon>
        <taxon>Strophariaceae</taxon>
        <taxon>Psilocybe</taxon>
    </lineage>
</organism>
<sequence length="620" mass="69511">MIPNTNIGPLTRRSFSHDKLSSVLLAIKSHSEEQKFYQSSTELPTKSNCEYSVFKPSENIMSRVRYSLQYIQYLYESGEDRTKLENLVRPFRGIQALPPANEKSFFYLSGLHGLPYRGPGETDPTWWGGYCWHGSILFPTWHRIYVLSLEDALRSIPGCQDVTLPFWDQLATLDATNEPVIPSVLTSPTFELDNRTDNPLYSYQLQKALVENTEGANHRYSKPVGYNTVRYPPSGLVGTPEDLKETAVHNAAFPDSAQNTKILNNNVTEWLLGTVNIPNDEYNTPRPDTYSVRARYIRSLLAPNYTVFSNTTSQNAWIKEHGQTPESHYVVSLESPHNAIHLSVGGFYQAGVYNAAPIRGANGDMGDNETAGFDPIFFFHHCYIDYVFAIWQRLWNRTKRGDLEIIPGYPGTILEEGQPPNFAPGTNIDMSTPLYPFKKLNGQDFTSLDATDLSDLGYSYGPGSLDPLIPPAIDLARSEKHPFEIISPQIPNRMTLEGSNPKAATPFSVIKRVHNISRTHYEGSFVIRLYAHAHDGTEVEVGREPILSRWNVKGCSNCQNHLDVDVYVPIDPATLKLLQGPANAEISWSVKVHARDGLHDFPIALPGRSDPGNIPQVDDL</sequence>
<comment type="similarity">
    <text evidence="1">Belongs to the tyrosinase family.</text>
</comment>